<sequence>MVSVPSHIWTAVCYKHDTDNSKSLSFGTDQSIIEIFVDDCFGDDIKLVEFQKLINLPVSQAVQISSEIQNPYLAVKRTFSSDSIPEEKVKVNENTGKMSFDSMSTYYKVAEDVNVFTGSTCLITYAKPQVRKMDDERRKREVSAGPDAVECQLVPEKQKTAADGSHCSSVTESDDSCQCNTGGETKPCCSSPCFIDQLSSYWCYSGQTLEWCSPPYSLITYNGKSCLDDYPCATYGEDYYWCWTTYNPYFLDFEWDYCSPPLKYSKAKNGKYCHSNHACAKYGSKYTWCYTDDEGKYDKCCTSDDCYSTVNHKTCRSDHACGYHDYNYLWCYTDREGNWDYCCRNCRQ</sequence>
<protein>
    <submittedName>
        <fullName evidence="1">Uncharacterized LOC107752270</fullName>
    </submittedName>
</protein>
<evidence type="ECO:0000313" key="1">
    <source>
        <dbReference type="Ensembl" id="ENSSRHP00000095466.1"/>
    </source>
</evidence>
<reference evidence="1" key="1">
    <citation type="submission" date="2025-08" db="UniProtKB">
        <authorList>
            <consortium name="Ensembl"/>
        </authorList>
    </citation>
    <scope>IDENTIFICATION</scope>
</reference>
<proteinExistence type="predicted"/>
<dbReference type="AlphaFoldDB" id="A0A673N4D9"/>
<dbReference type="InterPro" id="IPR053358">
    <property type="entry name" value="Diff-assoc_signaling"/>
</dbReference>
<dbReference type="PANTHER" id="PTHR34261:SF1">
    <property type="entry name" value="TUBULIN POLYMERIZATION-PROMOTING PROTEIN"/>
    <property type="match status" value="1"/>
</dbReference>
<reference evidence="1" key="2">
    <citation type="submission" date="2025-09" db="UniProtKB">
        <authorList>
            <consortium name="Ensembl"/>
        </authorList>
    </citation>
    <scope>IDENTIFICATION</scope>
</reference>
<dbReference type="Ensembl" id="ENSSRHT00000098057.1">
    <property type="protein sequence ID" value="ENSSRHP00000095466.1"/>
    <property type="gene ID" value="ENSSRHG00000046960.1"/>
</dbReference>
<gene>
    <name evidence="1" type="primary">LOC107752270</name>
</gene>
<evidence type="ECO:0000313" key="2">
    <source>
        <dbReference type="Proteomes" id="UP000472270"/>
    </source>
</evidence>
<keyword evidence="2" id="KW-1185">Reference proteome</keyword>
<accession>A0A673N4D9</accession>
<dbReference type="Proteomes" id="UP000472270">
    <property type="component" value="Unassembled WGS sequence"/>
</dbReference>
<name>A0A673N4D9_9TELE</name>
<organism evidence="1 2">
    <name type="scientific">Sinocyclocheilus rhinocerous</name>
    <dbReference type="NCBI Taxonomy" id="307959"/>
    <lineage>
        <taxon>Eukaryota</taxon>
        <taxon>Metazoa</taxon>
        <taxon>Chordata</taxon>
        <taxon>Craniata</taxon>
        <taxon>Vertebrata</taxon>
        <taxon>Euteleostomi</taxon>
        <taxon>Actinopterygii</taxon>
        <taxon>Neopterygii</taxon>
        <taxon>Teleostei</taxon>
        <taxon>Ostariophysi</taxon>
        <taxon>Cypriniformes</taxon>
        <taxon>Cyprinidae</taxon>
        <taxon>Cyprininae</taxon>
        <taxon>Sinocyclocheilus</taxon>
    </lineage>
</organism>
<dbReference type="PANTHER" id="PTHR34261">
    <property type="entry name" value="APC REGULATOR OF WNT-SIGNALING PATHWAY-RELATED"/>
    <property type="match status" value="1"/>
</dbReference>